<evidence type="ECO:0000256" key="2">
    <source>
        <dbReference type="ARBA" id="ARBA00022448"/>
    </source>
</evidence>
<evidence type="ECO:0000256" key="5">
    <source>
        <dbReference type="ARBA" id="ARBA00022927"/>
    </source>
</evidence>
<dbReference type="HAMAP" id="MF_01464_B">
    <property type="entry name" value="SecF_B"/>
    <property type="match status" value="1"/>
</dbReference>
<evidence type="ECO:0000259" key="12">
    <source>
        <dbReference type="Pfam" id="PF21760"/>
    </source>
</evidence>
<dbReference type="InterPro" id="IPR005791">
    <property type="entry name" value="SecD"/>
</dbReference>
<dbReference type="AlphaFoldDB" id="A0A8J7KZ71"/>
<keyword evidence="3 9" id="KW-1003">Cell membrane</keyword>
<feature type="transmembrane region" description="Helical" evidence="9">
    <location>
        <begin position="655"/>
        <end position="673"/>
    </location>
</feature>
<organism evidence="14 15">
    <name type="scientific">Mobilitalea sibirica</name>
    <dbReference type="NCBI Taxonomy" id="1462919"/>
    <lineage>
        <taxon>Bacteria</taxon>
        <taxon>Bacillati</taxon>
        <taxon>Bacillota</taxon>
        <taxon>Clostridia</taxon>
        <taxon>Lachnospirales</taxon>
        <taxon>Lachnospiraceae</taxon>
        <taxon>Mobilitalea</taxon>
    </lineage>
</organism>
<dbReference type="PRINTS" id="PR01755">
    <property type="entry name" value="SECFTRNLCASE"/>
</dbReference>
<feature type="transmembrane region" description="Helical" evidence="9">
    <location>
        <begin position="12"/>
        <end position="30"/>
    </location>
</feature>
<gene>
    <name evidence="9 14" type="primary">secD</name>
    <name evidence="10" type="synonym">secF</name>
    <name evidence="14" type="ORF">I5677_01315</name>
</gene>
<dbReference type="InterPro" id="IPR022646">
    <property type="entry name" value="SecD/SecF_CS"/>
</dbReference>
<keyword evidence="6 9" id="KW-1133">Transmembrane helix</keyword>
<dbReference type="Pfam" id="PF02355">
    <property type="entry name" value="SecD_SecF_C"/>
    <property type="match status" value="2"/>
</dbReference>
<evidence type="ECO:0000259" key="13">
    <source>
        <dbReference type="Pfam" id="PF22599"/>
    </source>
</evidence>
<comment type="similarity">
    <text evidence="9">Belongs to the SecD/SecF family. SecD subfamily.</text>
</comment>
<keyword evidence="8 9" id="KW-0472">Membrane</keyword>
<comment type="caution">
    <text evidence="14">The sequence shown here is derived from an EMBL/GenBank/DDBJ whole genome shotgun (WGS) entry which is preliminary data.</text>
</comment>
<feature type="transmembrane region" description="Helical" evidence="9">
    <location>
        <begin position="341"/>
        <end position="363"/>
    </location>
</feature>
<dbReference type="InterPro" id="IPR054384">
    <property type="entry name" value="SecDF_P1_head"/>
</dbReference>
<feature type="transmembrane region" description="Helical" evidence="9">
    <location>
        <begin position="679"/>
        <end position="705"/>
    </location>
</feature>
<proteinExistence type="inferred from homology"/>
<evidence type="ECO:0000256" key="4">
    <source>
        <dbReference type="ARBA" id="ARBA00022692"/>
    </source>
</evidence>
<feature type="transmembrane region" description="Helical" evidence="9">
    <location>
        <begin position="550"/>
        <end position="567"/>
    </location>
</feature>
<evidence type="ECO:0000259" key="11">
    <source>
        <dbReference type="Pfam" id="PF02355"/>
    </source>
</evidence>
<dbReference type="PANTHER" id="PTHR30081">
    <property type="entry name" value="PROTEIN-EXPORT MEMBRANE PROTEIN SEC"/>
    <property type="match status" value="1"/>
</dbReference>
<evidence type="ECO:0000256" key="7">
    <source>
        <dbReference type="ARBA" id="ARBA00023010"/>
    </source>
</evidence>
<dbReference type="Gene3D" id="1.20.1640.10">
    <property type="entry name" value="Multidrug efflux transporter AcrB transmembrane domain"/>
    <property type="match status" value="2"/>
</dbReference>
<sequence>MKNKGKSIGKLLLVFVALAALIYIAIYGIGEKKTGSASDIKLGLDLAGGVSITYETIKEEPTSEELSDTIYKMQMRVQNYSTESMVYQEGDNRINVDIPGVKDANMILQELGKAGAIQFIDEAGNIVIEGADIVDAKPDIVQNELGFQQNVVELTLNDAGREKFAKATAANINKTIAIVYDEQIISAPTVTGVIANGVAHITGQDTFEEASKLASTIRIGALPLELRELRSNVVGAKLGTEAINTSLMAGLIGFILVILFMIFYYRVPGLASAIALFIYGSLIVILLNVFNITLTLPGIAGILLSIGMAVDANCIIFSRIREEMATGKTVRSSIKIGFNKALSAIIDGNITTLIAAVVLALLGTGTVKGFAYTLALGIVLSLFTALVITRFILSAFFGLGLNKEGMYGTQKERKPIPFLKHKMKVFVVSSLLIITGIVAMVFHQINTGSALVYGLDFVGGTSTAVTFPQKFDRSHNVEIEQLVRDVTGYPNVETSKVEGENTLIIRTRELSVDQRKDLEDKLVEKYAVDPELIQTEVISGAISSEMRQDAVLAVVVATFAMLLYILFRFKNLSFALASVIPLVHDVLIVFMVYAVARISIGSTFIACMLTIVGYSINATIVIFDRIRENMAQKLNMETVEDVVNKSITQTLSRSINTSVTTLFMVVMLFILGVESVKVFAGPLMAGIIVGGYSSVFLSGALWNMFYKKFSSSAKE</sequence>
<keyword evidence="5 9" id="KW-0653">Protein transport</keyword>
<feature type="domain" description="Protein export membrane protein SecD/SecF C-terminal" evidence="11">
    <location>
        <begin position="522"/>
        <end position="707"/>
    </location>
</feature>
<name>A0A8J7KZ71_9FIRM</name>
<feature type="domain" description="Protein export membrane protein SecD/SecF C-terminal" evidence="11">
    <location>
        <begin position="228"/>
        <end position="393"/>
    </location>
</feature>
<dbReference type="Gene3D" id="3.30.1360.200">
    <property type="match status" value="1"/>
</dbReference>
<evidence type="ECO:0000256" key="1">
    <source>
        <dbReference type="ARBA" id="ARBA00004651"/>
    </source>
</evidence>
<dbReference type="NCBIfam" id="TIGR01129">
    <property type="entry name" value="secD"/>
    <property type="match status" value="1"/>
</dbReference>
<feature type="domain" description="Protein translocase subunit SecDF P1" evidence="12">
    <location>
        <begin position="75"/>
        <end position="122"/>
    </location>
</feature>
<dbReference type="Pfam" id="PF22599">
    <property type="entry name" value="SecDF_P1_head"/>
    <property type="match status" value="1"/>
</dbReference>
<keyword evidence="2 9" id="KW-0813">Transport</keyword>
<dbReference type="Pfam" id="PF21760">
    <property type="entry name" value="SecD_1st"/>
    <property type="match status" value="1"/>
</dbReference>
<dbReference type="InterPro" id="IPR005665">
    <property type="entry name" value="SecF_bac"/>
</dbReference>
<feature type="transmembrane region" description="Helical" evidence="9">
    <location>
        <begin position="369"/>
        <end position="402"/>
    </location>
</feature>
<dbReference type="Proteomes" id="UP000623269">
    <property type="component" value="Unassembled WGS sequence"/>
</dbReference>
<keyword evidence="4 9" id="KW-0812">Transmembrane</keyword>
<feature type="domain" description="SecDF P1 head subdomain" evidence="13">
    <location>
        <begin position="125"/>
        <end position="223"/>
    </location>
</feature>
<evidence type="ECO:0000256" key="3">
    <source>
        <dbReference type="ARBA" id="ARBA00022475"/>
    </source>
</evidence>
<evidence type="ECO:0000256" key="6">
    <source>
        <dbReference type="ARBA" id="ARBA00022989"/>
    </source>
</evidence>
<reference evidence="14" key="1">
    <citation type="submission" date="2020-12" db="EMBL/GenBank/DDBJ databases">
        <title>M. sibirica DSM 26468T genome.</title>
        <authorList>
            <person name="Thieme N."/>
            <person name="Rettenmaier R."/>
            <person name="Zverlov V."/>
            <person name="Liebl W."/>
        </authorList>
    </citation>
    <scope>NUCLEOTIDE SEQUENCE</scope>
    <source>
        <strain evidence="14">DSM 26468</strain>
    </source>
</reference>
<evidence type="ECO:0000256" key="9">
    <source>
        <dbReference type="HAMAP-Rule" id="MF_01463"/>
    </source>
</evidence>
<feature type="transmembrane region" description="Helical" evidence="9">
    <location>
        <begin position="602"/>
        <end position="623"/>
    </location>
</feature>
<keyword evidence="7 9" id="KW-0811">Translocation</keyword>
<dbReference type="GO" id="GO:0005886">
    <property type="term" value="C:plasma membrane"/>
    <property type="evidence" value="ECO:0007669"/>
    <property type="project" value="UniProtKB-SubCell"/>
</dbReference>
<dbReference type="HAMAP" id="MF_01463_B">
    <property type="entry name" value="SecD_B"/>
    <property type="match status" value="1"/>
</dbReference>
<dbReference type="InterPro" id="IPR022813">
    <property type="entry name" value="SecD/SecF_arch_bac"/>
</dbReference>
<keyword evidence="15" id="KW-1185">Reference proteome</keyword>
<dbReference type="NCBIfam" id="TIGR00916">
    <property type="entry name" value="2A0604s01"/>
    <property type="match status" value="2"/>
</dbReference>
<comment type="subcellular location">
    <subcellularLocation>
        <location evidence="1 9">Cell membrane</location>
        <topology evidence="1 9">Multi-pass membrane protein</topology>
    </subcellularLocation>
</comment>
<dbReference type="SUPFAM" id="SSF82866">
    <property type="entry name" value="Multidrug efflux transporter AcrB transmembrane domain"/>
    <property type="match status" value="2"/>
</dbReference>
<feature type="transmembrane region" description="Helical" evidence="9">
    <location>
        <begin position="574"/>
        <end position="596"/>
    </location>
</feature>
<comment type="caution">
    <text evidence="9">Lacks conserved residue(s) required for the propagation of feature annotation.</text>
</comment>
<feature type="transmembrane region" description="Helical" evidence="9">
    <location>
        <begin position="274"/>
        <end position="293"/>
    </location>
</feature>
<comment type="subunit">
    <text evidence="10">Forms a complex with SecD. Part of the essential Sec protein translocation apparatus which comprises SecA, SecYEG and auxiliary proteins SecDF. Other proteins may also be involved.</text>
</comment>
<dbReference type="FunFam" id="1.20.1640.10:FF:000004">
    <property type="entry name" value="Protein translocase subunit SecD"/>
    <property type="match status" value="1"/>
</dbReference>
<dbReference type="PANTHER" id="PTHR30081:SF1">
    <property type="entry name" value="PROTEIN TRANSLOCASE SUBUNIT SECD"/>
    <property type="match status" value="1"/>
</dbReference>
<feature type="transmembrane region" description="Helical" evidence="9">
    <location>
        <begin position="247"/>
        <end position="267"/>
    </location>
</feature>
<dbReference type="NCBIfam" id="TIGR00966">
    <property type="entry name" value="transloc_SecF"/>
    <property type="match status" value="1"/>
</dbReference>
<dbReference type="EMBL" id="JAEAGR010000001">
    <property type="protein sequence ID" value="MBH1939528.1"/>
    <property type="molecule type" value="Genomic_DNA"/>
</dbReference>
<dbReference type="GO" id="GO:0015450">
    <property type="term" value="F:protein-transporting ATPase activity"/>
    <property type="evidence" value="ECO:0007669"/>
    <property type="project" value="InterPro"/>
</dbReference>
<comment type="function">
    <text evidence="9">Part of the Sec protein translocase complex. Interacts with the SecYEG preprotein conducting channel. SecDF uses the proton motive force (PMF) to complete protein translocation after the ATP-dependent function of SecA.</text>
</comment>
<evidence type="ECO:0000256" key="8">
    <source>
        <dbReference type="ARBA" id="ARBA00023136"/>
    </source>
</evidence>
<dbReference type="RefSeq" id="WP_197659744.1">
    <property type="nucleotide sequence ID" value="NZ_JAEAGR010000001.1"/>
</dbReference>
<dbReference type="InterPro" id="IPR055344">
    <property type="entry name" value="SecD_SecF_C_bact"/>
</dbReference>
<dbReference type="GO" id="GO:0043952">
    <property type="term" value="P:protein transport by the Sec complex"/>
    <property type="evidence" value="ECO:0007669"/>
    <property type="project" value="UniProtKB-UniRule"/>
</dbReference>
<feature type="transmembrane region" description="Helical" evidence="9">
    <location>
        <begin position="423"/>
        <end position="445"/>
    </location>
</feature>
<comment type="subunit">
    <text evidence="9">Forms a complex with SecF. Part of the essential Sec protein translocation apparatus which comprises SecA, SecYEG and auxiliary proteins SecDF. Other proteins may also be involved.</text>
</comment>
<evidence type="ECO:0000256" key="10">
    <source>
        <dbReference type="HAMAP-Rule" id="MF_01464"/>
    </source>
</evidence>
<comment type="similarity">
    <text evidence="10">Belongs to the SecD/SecF family. SecF subfamily.</text>
</comment>
<dbReference type="InterPro" id="IPR048634">
    <property type="entry name" value="SecD_SecF_C"/>
</dbReference>
<evidence type="ECO:0000313" key="15">
    <source>
        <dbReference type="Proteomes" id="UP000623269"/>
    </source>
</evidence>
<evidence type="ECO:0000313" key="14">
    <source>
        <dbReference type="EMBL" id="MBH1939528.1"/>
    </source>
</evidence>
<dbReference type="InterPro" id="IPR048631">
    <property type="entry name" value="SecD_1st"/>
</dbReference>
<dbReference type="InterPro" id="IPR022645">
    <property type="entry name" value="SecD/SecF_bac"/>
</dbReference>
<dbReference type="GO" id="GO:0006605">
    <property type="term" value="P:protein targeting"/>
    <property type="evidence" value="ECO:0007669"/>
    <property type="project" value="UniProtKB-UniRule"/>
</dbReference>
<feature type="transmembrane region" description="Helical" evidence="9">
    <location>
        <begin position="299"/>
        <end position="320"/>
    </location>
</feature>
<dbReference type="GO" id="GO:0065002">
    <property type="term" value="P:intracellular protein transmembrane transport"/>
    <property type="evidence" value="ECO:0007669"/>
    <property type="project" value="UniProtKB-UniRule"/>
</dbReference>
<protein>
    <recommendedName>
        <fullName evidence="9 10">Multifunctional fusion protein</fullName>
    </recommendedName>
    <domain>
        <recommendedName>
            <fullName evidence="9">Protein translocase subunit SecD</fullName>
        </recommendedName>
    </domain>
    <domain>
        <recommendedName>
            <fullName evidence="10">Protein-export membrane protein SecF</fullName>
        </recommendedName>
    </domain>
</protein>
<dbReference type="Pfam" id="PF07549">
    <property type="entry name" value="Sec_GG"/>
    <property type="match status" value="1"/>
</dbReference>
<accession>A0A8J7KZ71</accession>